<dbReference type="CDD" id="cd05471">
    <property type="entry name" value="pepsin_like"/>
    <property type="match status" value="1"/>
</dbReference>
<dbReference type="EMBL" id="JACAZI010000033">
    <property type="protein sequence ID" value="KAF7330566.1"/>
    <property type="molecule type" value="Genomic_DNA"/>
</dbReference>
<feature type="domain" description="Peptidase A1" evidence="3">
    <location>
        <begin position="63"/>
        <end position="404"/>
    </location>
</feature>
<dbReference type="Proteomes" id="UP000620124">
    <property type="component" value="Unassembled WGS sequence"/>
</dbReference>
<dbReference type="PRINTS" id="PR00792">
    <property type="entry name" value="PEPSIN"/>
</dbReference>
<sequence>MFFFVSSLLLFLLPGASARHIIPPSSSITLPLYLLPRDDTSKGNASTVAGITPVSISSDRQTYYVVLQTGDVYFRVALDSASADLWLMGSSCTSAVCVAAPRYPLSYGSPTFGVVNNNQTLFKASYADGTVASGFVARESVQLANLTLPEQVFAVVTESNVTMLDNVSGIMGLGFPRLSGIPSSVSNSTPFFPALAQQGILDYPLFGLSVTNDGSGSLSFGAIDTTIVKNVSQIGWNAIVEFSPVGAESNTSSYLHWVTPLSSFAVNGKKISPIPTYANVTNNSSLALFDIGTSGIYGPYQDVERIFDQIAGSRLVDDGLWAVPCDTVVPMTFTFGQQTYTLEPTDYLIGPASGNPKTCLSWPRALAPSPDGIDWQFGGPFLRTVYSVFSYGINSKEAPRIGFYPLNNATETVEASAVSAYFATASATVATTLPNSLLSTPAFSTPSYAFNSSIPASTGGIVTSALATSTYSAIFGQKAAKVTSLPAITPNPTVTTITSTNAQGEVTTTTSTLPVAAITLGVPPGGNAARALRIPPISLIVPALVLPFVSLSVKDFIL</sequence>
<accession>A0A8H7CB62</accession>
<dbReference type="PANTHER" id="PTHR47966:SF74">
    <property type="entry name" value="AGR407CP"/>
    <property type="match status" value="1"/>
</dbReference>
<keyword evidence="2" id="KW-0732">Signal</keyword>
<dbReference type="AlphaFoldDB" id="A0A8H7CB62"/>
<feature type="chain" id="PRO_5034432434" description="Peptidase A1 domain-containing protein" evidence="2">
    <location>
        <begin position="19"/>
        <end position="558"/>
    </location>
</feature>
<evidence type="ECO:0000259" key="3">
    <source>
        <dbReference type="PROSITE" id="PS51767"/>
    </source>
</evidence>
<gene>
    <name evidence="4" type="ORF">MVEN_02496700</name>
</gene>
<evidence type="ECO:0000313" key="4">
    <source>
        <dbReference type="EMBL" id="KAF7330566.1"/>
    </source>
</evidence>
<evidence type="ECO:0000256" key="2">
    <source>
        <dbReference type="SAM" id="SignalP"/>
    </source>
</evidence>
<evidence type="ECO:0000256" key="1">
    <source>
        <dbReference type="ARBA" id="ARBA00007447"/>
    </source>
</evidence>
<dbReference type="GO" id="GO:0004190">
    <property type="term" value="F:aspartic-type endopeptidase activity"/>
    <property type="evidence" value="ECO:0007669"/>
    <property type="project" value="InterPro"/>
</dbReference>
<evidence type="ECO:0000313" key="5">
    <source>
        <dbReference type="Proteomes" id="UP000620124"/>
    </source>
</evidence>
<dbReference type="PROSITE" id="PS51767">
    <property type="entry name" value="PEPTIDASE_A1"/>
    <property type="match status" value="1"/>
</dbReference>
<dbReference type="PANTHER" id="PTHR47966">
    <property type="entry name" value="BETA-SITE APP-CLEAVING ENZYME, ISOFORM A-RELATED"/>
    <property type="match status" value="1"/>
</dbReference>
<proteinExistence type="inferred from homology"/>
<organism evidence="4 5">
    <name type="scientific">Mycena venus</name>
    <dbReference type="NCBI Taxonomy" id="2733690"/>
    <lineage>
        <taxon>Eukaryota</taxon>
        <taxon>Fungi</taxon>
        <taxon>Dikarya</taxon>
        <taxon>Basidiomycota</taxon>
        <taxon>Agaricomycotina</taxon>
        <taxon>Agaricomycetes</taxon>
        <taxon>Agaricomycetidae</taxon>
        <taxon>Agaricales</taxon>
        <taxon>Marasmiineae</taxon>
        <taxon>Mycenaceae</taxon>
        <taxon>Mycena</taxon>
    </lineage>
</organism>
<dbReference type="Gene3D" id="2.40.70.10">
    <property type="entry name" value="Acid Proteases"/>
    <property type="match status" value="2"/>
</dbReference>
<comment type="caution">
    <text evidence="4">The sequence shown here is derived from an EMBL/GenBank/DDBJ whole genome shotgun (WGS) entry which is preliminary data.</text>
</comment>
<dbReference type="SUPFAM" id="SSF50630">
    <property type="entry name" value="Acid proteases"/>
    <property type="match status" value="1"/>
</dbReference>
<dbReference type="InterPro" id="IPR034164">
    <property type="entry name" value="Pepsin-like_dom"/>
</dbReference>
<reference evidence="4" key="1">
    <citation type="submission" date="2020-05" db="EMBL/GenBank/DDBJ databases">
        <title>Mycena genomes resolve the evolution of fungal bioluminescence.</title>
        <authorList>
            <person name="Tsai I.J."/>
        </authorList>
    </citation>
    <scope>NUCLEOTIDE SEQUENCE</scope>
    <source>
        <strain evidence="4">CCC161011</strain>
    </source>
</reference>
<name>A0A8H7CB62_9AGAR</name>
<dbReference type="Pfam" id="PF00026">
    <property type="entry name" value="Asp"/>
    <property type="match status" value="1"/>
</dbReference>
<protein>
    <recommendedName>
        <fullName evidence="3">Peptidase A1 domain-containing protein</fullName>
    </recommendedName>
</protein>
<dbReference type="OrthoDB" id="771136at2759"/>
<dbReference type="GO" id="GO:0006508">
    <property type="term" value="P:proteolysis"/>
    <property type="evidence" value="ECO:0007669"/>
    <property type="project" value="InterPro"/>
</dbReference>
<comment type="similarity">
    <text evidence="1">Belongs to the peptidase A1 family.</text>
</comment>
<dbReference type="InterPro" id="IPR001461">
    <property type="entry name" value="Aspartic_peptidase_A1"/>
</dbReference>
<keyword evidence="5" id="KW-1185">Reference proteome</keyword>
<feature type="signal peptide" evidence="2">
    <location>
        <begin position="1"/>
        <end position="18"/>
    </location>
</feature>
<dbReference type="InterPro" id="IPR033121">
    <property type="entry name" value="PEPTIDASE_A1"/>
</dbReference>
<dbReference type="InterPro" id="IPR021109">
    <property type="entry name" value="Peptidase_aspartic_dom_sf"/>
</dbReference>